<feature type="transmembrane region" description="Helical" evidence="1">
    <location>
        <begin position="12"/>
        <end position="42"/>
    </location>
</feature>
<dbReference type="InterPro" id="IPR025356">
    <property type="entry name" value="DUF4260"/>
</dbReference>
<dbReference type="EMBL" id="CP002018">
    <property type="protein sequence ID" value="AEM40634.1"/>
    <property type="molecule type" value="Genomic_DNA"/>
</dbReference>
<evidence type="ECO:0008006" key="4">
    <source>
        <dbReference type="Google" id="ProtNLM"/>
    </source>
</evidence>
<dbReference type="OrthoDB" id="9813911at2"/>
<dbReference type="AlphaFoldDB" id="F9Y502"/>
<feature type="transmembrane region" description="Helical" evidence="1">
    <location>
        <begin position="62"/>
        <end position="92"/>
    </location>
</feature>
<gene>
    <name evidence="2" type="ordered locus">KVU_0795</name>
</gene>
<sequence>MREAVLFQRIEGGLIFLAALAFLTFTGTVFAWWAALLIFFIPDLTFAAYALGPRMGAVIYNLMHIYALGLILLVAGLVFALPALAAIGALWLGHAGMDRALGYGLKLPSGFQNTHLGRIGPRKN</sequence>
<protein>
    <recommendedName>
        <fullName evidence="4">DUF4260 family protein</fullName>
    </recommendedName>
</protein>
<keyword evidence="3" id="KW-1185">Reference proteome</keyword>
<dbReference type="RefSeq" id="WP_013384085.1">
    <property type="nucleotide sequence ID" value="NC_017384.1"/>
</dbReference>
<name>F9Y502_KETVW</name>
<dbReference type="Pfam" id="PF14079">
    <property type="entry name" value="DUF4260"/>
    <property type="match status" value="1"/>
</dbReference>
<keyword evidence="1" id="KW-0472">Membrane</keyword>
<proteinExistence type="predicted"/>
<reference evidence="2 3" key="1">
    <citation type="journal article" date="2011" name="J. Bacteriol.">
        <title>Complete genome sequence of the industrial strain Ketogulonicigenium vulgare WSH-001.</title>
        <authorList>
            <person name="Liu L."/>
            <person name="Li Y."/>
            <person name="Zhang J."/>
            <person name="Zhou Z."/>
            <person name="Liu J."/>
            <person name="Li X."/>
            <person name="Zhou J."/>
            <person name="Du G."/>
            <person name="Wang L."/>
            <person name="Chen J."/>
        </authorList>
    </citation>
    <scope>NUCLEOTIDE SEQUENCE [LARGE SCALE GENOMIC DNA]</scope>
    <source>
        <strain evidence="2 3">WSH-001</strain>
    </source>
</reference>
<accession>F9Y502</accession>
<dbReference type="eggNOG" id="ENOG5032SZF">
    <property type="taxonomic scope" value="Bacteria"/>
</dbReference>
<evidence type="ECO:0000313" key="3">
    <source>
        <dbReference type="Proteomes" id="UP000000692"/>
    </source>
</evidence>
<keyword evidence="1" id="KW-0812">Transmembrane</keyword>
<dbReference type="KEGG" id="kvl:KVU_0795"/>
<dbReference type="HOGENOM" id="CLU_144225_0_0_5"/>
<keyword evidence="1" id="KW-1133">Transmembrane helix</keyword>
<dbReference type="Proteomes" id="UP000000692">
    <property type="component" value="Chromosome"/>
</dbReference>
<organism evidence="2 3">
    <name type="scientific">Ketogulonicigenium vulgare (strain WSH-001)</name>
    <dbReference type="NCBI Taxonomy" id="759362"/>
    <lineage>
        <taxon>Bacteria</taxon>
        <taxon>Pseudomonadati</taxon>
        <taxon>Pseudomonadota</taxon>
        <taxon>Alphaproteobacteria</taxon>
        <taxon>Rhodobacterales</taxon>
        <taxon>Roseobacteraceae</taxon>
        <taxon>Ketogulonicigenium</taxon>
    </lineage>
</organism>
<dbReference type="PATRIC" id="fig|759362.5.peg.823"/>
<evidence type="ECO:0000313" key="2">
    <source>
        <dbReference type="EMBL" id="AEM40634.1"/>
    </source>
</evidence>
<evidence type="ECO:0000256" key="1">
    <source>
        <dbReference type="SAM" id="Phobius"/>
    </source>
</evidence>